<keyword evidence="1" id="KW-0472">Membrane</keyword>
<organism evidence="2 3">
    <name type="scientific">Paenibacillus lacisoli</name>
    <dbReference type="NCBI Taxonomy" id="3064525"/>
    <lineage>
        <taxon>Bacteria</taxon>
        <taxon>Bacillati</taxon>
        <taxon>Bacillota</taxon>
        <taxon>Bacilli</taxon>
        <taxon>Bacillales</taxon>
        <taxon>Paenibacillaceae</taxon>
        <taxon>Paenibacillus</taxon>
    </lineage>
</organism>
<sequence length="205" mass="22649">MLRFSTFIKDLTSLRYVLLFAAAVFAVSLGAGWYGAETFRDMLIQQLQGLTEVREKLETSDNVQLSFFIFIFLNNAIKSVIIIFLGALFGIGPLIFLVINGMVVGFVVRLADLNGAGVTELIVKGLLPHGIIEIPALIIACAFGLQFGRTLWWAIRGKKDFDYERGGRGWKPMLRQAGTASVWVVILLFAAAVIESTLTYQLVGR</sequence>
<gene>
    <name evidence="2" type="ORF">Q5741_18075</name>
</gene>
<dbReference type="InterPro" id="IPR002798">
    <property type="entry name" value="SpoIIM-like"/>
</dbReference>
<feature type="transmembrane region" description="Helical" evidence="1">
    <location>
        <begin position="131"/>
        <end position="152"/>
    </location>
</feature>
<evidence type="ECO:0000313" key="2">
    <source>
        <dbReference type="EMBL" id="MDO7908311.1"/>
    </source>
</evidence>
<protein>
    <submittedName>
        <fullName evidence="2">Stage II sporulation protein M</fullName>
    </submittedName>
</protein>
<keyword evidence="1" id="KW-0812">Transmembrane</keyword>
<keyword evidence="3" id="KW-1185">Reference proteome</keyword>
<name>A0ABT9CGH8_9BACL</name>
<feature type="transmembrane region" description="Helical" evidence="1">
    <location>
        <begin position="173"/>
        <end position="194"/>
    </location>
</feature>
<dbReference type="PANTHER" id="PTHR35337:SF1">
    <property type="entry name" value="SLR1478 PROTEIN"/>
    <property type="match status" value="1"/>
</dbReference>
<feature type="transmembrane region" description="Helical" evidence="1">
    <location>
        <begin position="12"/>
        <end position="34"/>
    </location>
</feature>
<dbReference type="PANTHER" id="PTHR35337">
    <property type="entry name" value="SLR1478 PROTEIN"/>
    <property type="match status" value="1"/>
</dbReference>
<feature type="transmembrane region" description="Helical" evidence="1">
    <location>
        <begin position="94"/>
        <end position="111"/>
    </location>
</feature>
<evidence type="ECO:0000313" key="3">
    <source>
        <dbReference type="Proteomes" id="UP001240171"/>
    </source>
</evidence>
<evidence type="ECO:0000256" key="1">
    <source>
        <dbReference type="SAM" id="Phobius"/>
    </source>
</evidence>
<dbReference type="Pfam" id="PF01944">
    <property type="entry name" value="SpoIIM"/>
    <property type="match status" value="1"/>
</dbReference>
<accession>A0ABT9CGH8</accession>
<comment type="caution">
    <text evidence="2">The sequence shown here is derived from an EMBL/GenBank/DDBJ whole genome shotgun (WGS) entry which is preliminary data.</text>
</comment>
<dbReference type="Proteomes" id="UP001240171">
    <property type="component" value="Unassembled WGS sequence"/>
</dbReference>
<dbReference type="EMBL" id="JAUQTB010000015">
    <property type="protein sequence ID" value="MDO7908311.1"/>
    <property type="molecule type" value="Genomic_DNA"/>
</dbReference>
<dbReference type="RefSeq" id="WP_305025538.1">
    <property type="nucleotide sequence ID" value="NZ_JAUQTB010000015.1"/>
</dbReference>
<feature type="transmembrane region" description="Helical" evidence="1">
    <location>
        <begin position="65"/>
        <end position="87"/>
    </location>
</feature>
<proteinExistence type="predicted"/>
<reference evidence="2 3" key="1">
    <citation type="submission" date="2023-07" db="EMBL/GenBank/DDBJ databases">
        <title>Paenibacillus sp. JX-17 nov. isolated from soil.</title>
        <authorList>
            <person name="Wan Y."/>
            <person name="Liu B."/>
        </authorList>
    </citation>
    <scope>NUCLEOTIDE SEQUENCE [LARGE SCALE GENOMIC DNA]</scope>
    <source>
        <strain evidence="2 3">JX-17</strain>
    </source>
</reference>
<keyword evidence="1" id="KW-1133">Transmembrane helix</keyword>